<dbReference type="PANTHER" id="PTHR13325:SF3">
    <property type="entry name" value="MEMBRANE-BOUND TRANSCRIPTION FACTOR SITE-2 PROTEASE"/>
    <property type="match status" value="1"/>
</dbReference>
<evidence type="ECO:0000256" key="2">
    <source>
        <dbReference type="ARBA" id="ARBA00022692"/>
    </source>
</evidence>
<comment type="subcellular location">
    <subcellularLocation>
        <location evidence="1">Endomembrane system</location>
        <topology evidence="1">Multi-pass membrane protein</topology>
    </subcellularLocation>
</comment>
<dbReference type="Pfam" id="PF02163">
    <property type="entry name" value="Peptidase_M50"/>
    <property type="match status" value="2"/>
</dbReference>
<accession>A0A4V2K8Y0</accession>
<protein>
    <recommendedName>
        <fullName evidence="5">Endopeptidase S2P</fullName>
    </recommendedName>
</protein>
<evidence type="ECO:0000256" key="5">
    <source>
        <dbReference type="ARBA" id="ARBA00032658"/>
    </source>
</evidence>
<dbReference type="EMBL" id="ML145096">
    <property type="protein sequence ID" value="TBU61748.1"/>
    <property type="molecule type" value="Genomic_DNA"/>
</dbReference>
<evidence type="ECO:0000256" key="1">
    <source>
        <dbReference type="ARBA" id="ARBA00004127"/>
    </source>
</evidence>
<dbReference type="GO" id="GO:0005737">
    <property type="term" value="C:cytoplasm"/>
    <property type="evidence" value="ECO:0007669"/>
    <property type="project" value="TreeGrafter"/>
</dbReference>
<evidence type="ECO:0000313" key="7">
    <source>
        <dbReference type="EMBL" id="TBU61748.1"/>
    </source>
</evidence>
<dbReference type="PANTHER" id="PTHR13325">
    <property type="entry name" value="PROTEASE M50 MEMBRANE-BOUND TRANSCRIPTION FACTOR SITE 2 PROTEASE"/>
    <property type="match status" value="1"/>
</dbReference>
<evidence type="ECO:0000256" key="4">
    <source>
        <dbReference type="ARBA" id="ARBA00023136"/>
    </source>
</evidence>
<dbReference type="PRINTS" id="PR01000">
    <property type="entry name" value="SREBPS2PTASE"/>
</dbReference>
<keyword evidence="3" id="KW-1133">Transmembrane helix</keyword>
<dbReference type="GO" id="GO:1905897">
    <property type="term" value="P:regulation of response to endoplasmic reticulum stress"/>
    <property type="evidence" value="ECO:0007669"/>
    <property type="project" value="TreeGrafter"/>
</dbReference>
<keyword evidence="4" id="KW-0472">Membrane</keyword>
<dbReference type="InterPro" id="IPR008915">
    <property type="entry name" value="Peptidase_M50"/>
</dbReference>
<sequence>MVGRLQHFLFSLSLFWAVLYALRHYRRRRTSNAAFLPAPTSSTKSLSCELLRSRTTRITLSKFHIGVYSTAFNNVHQHFAARLKHSRWKRLLGFAYDAGSLLGVLGMLGSVLLLLWTTLHLVSSAHVIQTPISSAPRTLHKREELFGETLLSSESSSQDAPLQLIIPGVTTPLHHLPILFAALSATQLIHEAGHAVAAALDSVVLGSAGLGLTFILPSAFVSFAAGETESLPPRSRLRLISAGAYHNLLFWLFLSGIAWTNVSYHVWTVLGYQDVTAYGRVVIHIDESSPLYGHLPVGSVVYKVGDDTLDGPQGAPSRWESLLSNKRDGPAPTLGWCTDEAWFAVQNATCCITRPSSSEVFMGQSCFAPIADPSFERCVDPLLFLDAPDTRRCSSVVDCGHGQLCNRPRGDQELVSLTMHLPPWLRDGREADDVERRLVWQGDTSEILHEVEVGDWLPSYEVLPIGLPVLWDNLFLYLKTLSLSLYFFNLLPLPFLDGGQLLDVLFDWYMSRGVATDGGAVMLSALEATDVEQLPNAVQRLRQGGLPKTWWTKAVHFGVGTLLACCVLLSLKSTL</sequence>
<dbReference type="InterPro" id="IPR001193">
    <property type="entry name" value="MBTPS2"/>
</dbReference>
<keyword evidence="8" id="KW-1185">Reference proteome</keyword>
<gene>
    <name evidence="7" type="ORF">BD310DRAFT_919810</name>
</gene>
<name>A0A4V2K8Y0_9APHY</name>
<evidence type="ECO:0000259" key="6">
    <source>
        <dbReference type="Pfam" id="PF02163"/>
    </source>
</evidence>
<reference evidence="7 8" key="1">
    <citation type="submission" date="2019-01" db="EMBL/GenBank/DDBJ databases">
        <title>Draft genome sequences of three monokaryotic isolates of the white-rot basidiomycete fungus Dichomitus squalens.</title>
        <authorList>
            <consortium name="DOE Joint Genome Institute"/>
            <person name="Lopez S.C."/>
            <person name="Andreopoulos B."/>
            <person name="Pangilinan J."/>
            <person name="Lipzen A."/>
            <person name="Riley R."/>
            <person name="Ahrendt S."/>
            <person name="Ng V."/>
            <person name="Barry K."/>
            <person name="Daum C."/>
            <person name="Grigoriev I.V."/>
            <person name="Hilden K.S."/>
            <person name="Makela M.R."/>
            <person name="de Vries R.P."/>
        </authorList>
    </citation>
    <scope>NUCLEOTIDE SEQUENCE [LARGE SCALE GENOMIC DNA]</scope>
    <source>
        <strain evidence="7 8">CBS 464.89</strain>
    </source>
</reference>
<evidence type="ECO:0000256" key="3">
    <source>
        <dbReference type="ARBA" id="ARBA00022989"/>
    </source>
</evidence>
<feature type="domain" description="Peptidase M50" evidence="6">
    <location>
        <begin position="471"/>
        <end position="514"/>
    </location>
</feature>
<evidence type="ECO:0000313" key="8">
    <source>
        <dbReference type="Proteomes" id="UP000292082"/>
    </source>
</evidence>
<dbReference type="GO" id="GO:0012505">
    <property type="term" value="C:endomembrane system"/>
    <property type="evidence" value="ECO:0007669"/>
    <property type="project" value="UniProtKB-SubCell"/>
</dbReference>
<dbReference type="Proteomes" id="UP000292082">
    <property type="component" value="Unassembled WGS sequence"/>
</dbReference>
<proteinExistence type="predicted"/>
<dbReference type="GO" id="GO:0004222">
    <property type="term" value="F:metalloendopeptidase activity"/>
    <property type="evidence" value="ECO:0007669"/>
    <property type="project" value="InterPro"/>
</dbReference>
<dbReference type="STRING" id="114155.A0A4V2K8Y0"/>
<dbReference type="AlphaFoldDB" id="A0A4V2K8Y0"/>
<dbReference type="GO" id="GO:0031293">
    <property type="term" value="P:membrane protein intracellular domain proteolysis"/>
    <property type="evidence" value="ECO:0007669"/>
    <property type="project" value="TreeGrafter"/>
</dbReference>
<organism evidence="7 8">
    <name type="scientific">Dichomitus squalens</name>
    <dbReference type="NCBI Taxonomy" id="114155"/>
    <lineage>
        <taxon>Eukaryota</taxon>
        <taxon>Fungi</taxon>
        <taxon>Dikarya</taxon>
        <taxon>Basidiomycota</taxon>
        <taxon>Agaricomycotina</taxon>
        <taxon>Agaricomycetes</taxon>
        <taxon>Polyporales</taxon>
        <taxon>Polyporaceae</taxon>
        <taxon>Dichomitus</taxon>
    </lineage>
</organism>
<feature type="domain" description="Peptidase M50" evidence="6">
    <location>
        <begin position="180"/>
        <end position="278"/>
    </location>
</feature>
<dbReference type="GO" id="GO:0016020">
    <property type="term" value="C:membrane"/>
    <property type="evidence" value="ECO:0007669"/>
    <property type="project" value="InterPro"/>
</dbReference>
<keyword evidence="2" id="KW-0812">Transmembrane</keyword>